<dbReference type="eggNOG" id="COG1073">
    <property type="taxonomic scope" value="Bacteria"/>
</dbReference>
<dbReference type="STRING" id="377629.TERTU_1787"/>
<evidence type="ECO:0000313" key="3">
    <source>
        <dbReference type="Proteomes" id="UP000009080"/>
    </source>
</evidence>
<dbReference type="Gene3D" id="3.40.50.1820">
    <property type="entry name" value="alpha/beta hydrolase"/>
    <property type="match status" value="1"/>
</dbReference>
<evidence type="ECO:0000313" key="2">
    <source>
        <dbReference type="EMBL" id="ACR14525.1"/>
    </source>
</evidence>
<keyword evidence="3" id="KW-1185">Reference proteome</keyword>
<dbReference type="HOGENOM" id="CLU_990210_0_0_6"/>
<dbReference type="KEGG" id="ttu:TERTU_1787"/>
<dbReference type="AlphaFoldDB" id="C5BHR3"/>
<sequence length="281" mass="31690">MINNIKNIIFVIFISISLISKAYGSEILVVDHKKERELQTCNNEKTLFWALSVAAGLTPYKKVSKLRGGEKLKYKTSDGVELSGIKLSSETKTNTYILLIQGNGFPAGRLIQEFERFRDKGIDVYAFDFRGYKKSQGKRRIWAMLQDYSEILDWLNSNYSKRIIYATSYGGVIASNVISDYSLYDLVFFDSVISRASYVVECSKNYDPVEKLPNVCGSLIVQANDKDRFYTGGLLGELMEAATDCGGKHVVQPGLAHPFEEKADQISTRMKKLEELIVPLL</sequence>
<evidence type="ECO:0000259" key="1">
    <source>
        <dbReference type="Pfam" id="PF12146"/>
    </source>
</evidence>
<gene>
    <name evidence="2" type="ordered locus">TERTU_1787</name>
</gene>
<accession>C5BHR3</accession>
<proteinExistence type="predicted"/>
<name>C5BHR3_TERTT</name>
<organism evidence="2 3">
    <name type="scientific">Teredinibacter turnerae (strain ATCC 39867 / T7901)</name>
    <dbReference type="NCBI Taxonomy" id="377629"/>
    <lineage>
        <taxon>Bacteria</taxon>
        <taxon>Pseudomonadati</taxon>
        <taxon>Pseudomonadota</taxon>
        <taxon>Gammaproteobacteria</taxon>
        <taxon>Cellvibrionales</taxon>
        <taxon>Cellvibrionaceae</taxon>
        <taxon>Teredinibacter</taxon>
    </lineage>
</organism>
<dbReference type="SUPFAM" id="SSF53474">
    <property type="entry name" value="alpha/beta-Hydrolases"/>
    <property type="match status" value="1"/>
</dbReference>
<dbReference type="OrthoDB" id="9798884at2"/>
<dbReference type="EMBL" id="CP001614">
    <property type="protein sequence ID" value="ACR14525.1"/>
    <property type="molecule type" value="Genomic_DNA"/>
</dbReference>
<dbReference type="InterPro" id="IPR029058">
    <property type="entry name" value="AB_hydrolase_fold"/>
</dbReference>
<reference evidence="2 3" key="1">
    <citation type="journal article" date="2009" name="PLoS ONE">
        <title>The complete genome of Teredinibacter turnerae T7901: an intracellular endosymbiont of marine wood-boring bivalves (shipworms).</title>
        <authorList>
            <person name="Yang J.C."/>
            <person name="Madupu R."/>
            <person name="Durkin A.S."/>
            <person name="Ekborg N.A."/>
            <person name="Pedamallu C.S."/>
            <person name="Hostetler J.B."/>
            <person name="Radune D."/>
            <person name="Toms B.S."/>
            <person name="Henrissat B."/>
            <person name="Coutinho P.M."/>
            <person name="Schwarz S."/>
            <person name="Field L."/>
            <person name="Trindade-Silva A.E."/>
            <person name="Soares C.A.G."/>
            <person name="Elshahawi S."/>
            <person name="Hanora A."/>
            <person name="Schmidt E.W."/>
            <person name="Haygood M.G."/>
            <person name="Posfai J."/>
            <person name="Benner J."/>
            <person name="Madinger C."/>
            <person name="Nove J."/>
            <person name="Anton B."/>
            <person name="Chaudhary K."/>
            <person name="Foster J."/>
            <person name="Holman A."/>
            <person name="Kumar S."/>
            <person name="Lessard P.A."/>
            <person name="Luyten Y.A."/>
            <person name="Slatko B."/>
            <person name="Wood N."/>
            <person name="Wu B."/>
            <person name="Teplitski M."/>
            <person name="Mougous J.D."/>
            <person name="Ward N."/>
            <person name="Eisen J.A."/>
            <person name="Badger J.H."/>
            <person name="Distel D.L."/>
        </authorList>
    </citation>
    <scope>NUCLEOTIDE SEQUENCE [LARGE SCALE GENOMIC DNA]</scope>
    <source>
        <strain evidence="3">ATCC 39867 / T7901</strain>
    </source>
</reference>
<dbReference type="Proteomes" id="UP000009080">
    <property type="component" value="Chromosome"/>
</dbReference>
<dbReference type="Pfam" id="PF12146">
    <property type="entry name" value="Hydrolase_4"/>
    <property type="match status" value="1"/>
</dbReference>
<protein>
    <recommendedName>
        <fullName evidence="1">Serine aminopeptidase S33 domain-containing protein</fullName>
    </recommendedName>
</protein>
<feature type="domain" description="Serine aminopeptidase S33" evidence="1">
    <location>
        <begin position="95"/>
        <end position="182"/>
    </location>
</feature>
<dbReference type="InterPro" id="IPR022742">
    <property type="entry name" value="Hydrolase_4"/>
</dbReference>
<dbReference type="RefSeq" id="WP_015820639.1">
    <property type="nucleotide sequence ID" value="NC_012997.1"/>
</dbReference>